<dbReference type="SUPFAM" id="SSF52540">
    <property type="entry name" value="P-loop containing nucleoside triphosphate hydrolases"/>
    <property type="match status" value="1"/>
</dbReference>
<accession>A0ABS2H2G1</accession>
<keyword evidence="4 11" id="KW-0067">ATP-binding</keyword>
<dbReference type="SUPFAM" id="SSF90123">
    <property type="entry name" value="ABC transporter transmembrane region"/>
    <property type="match status" value="1"/>
</dbReference>
<dbReference type="CDD" id="cd18547">
    <property type="entry name" value="ABC_6TM_Tm288_like"/>
    <property type="match status" value="1"/>
</dbReference>
<evidence type="ECO:0000256" key="2">
    <source>
        <dbReference type="ARBA" id="ARBA00022692"/>
    </source>
</evidence>
<dbReference type="SMART" id="SM00382">
    <property type="entry name" value="AAA"/>
    <property type="match status" value="1"/>
</dbReference>
<keyword evidence="5 8" id="KW-1133">Transmembrane helix</keyword>
<dbReference type="Pfam" id="PF00664">
    <property type="entry name" value="ABC_membrane"/>
    <property type="match status" value="1"/>
</dbReference>
<evidence type="ECO:0000313" key="12">
    <source>
        <dbReference type="Proteomes" id="UP001516620"/>
    </source>
</evidence>
<feature type="transmembrane region" description="Helical" evidence="8">
    <location>
        <begin position="199"/>
        <end position="220"/>
    </location>
</feature>
<reference evidence="11 12" key="1">
    <citation type="submission" date="2021-01" db="EMBL/GenBank/DDBJ databases">
        <title>Paenibacillus sp.nov. isolated from the rhizosphere soil of tomato plant.</title>
        <authorList>
            <person name="Thin K.K."/>
            <person name="Zhang X."/>
            <person name="He S."/>
        </authorList>
    </citation>
    <scope>NUCLEOTIDE SEQUENCE [LARGE SCALE GENOMIC DNA]</scope>
    <source>
        <strain evidence="11 12">DXFW5</strain>
    </source>
</reference>
<evidence type="ECO:0000256" key="4">
    <source>
        <dbReference type="ARBA" id="ARBA00022840"/>
    </source>
</evidence>
<dbReference type="InterPro" id="IPR039421">
    <property type="entry name" value="Type_1_exporter"/>
</dbReference>
<evidence type="ECO:0000256" key="7">
    <source>
        <dbReference type="SAM" id="MobiDB-lite"/>
    </source>
</evidence>
<evidence type="ECO:0000256" key="1">
    <source>
        <dbReference type="ARBA" id="ARBA00004651"/>
    </source>
</evidence>
<dbReference type="CDD" id="cd03254">
    <property type="entry name" value="ABCC_Glucan_exporter_like"/>
    <property type="match status" value="1"/>
</dbReference>
<dbReference type="GO" id="GO:0005524">
    <property type="term" value="F:ATP binding"/>
    <property type="evidence" value="ECO:0007669"/>
    <property type="project" value="UniProtKB-KW"/>
</dbReference>
<feature type="domain" description="ABC transmembrane type-1" evidence="10">
    <location>
        <begin position="85"/>
        <end position="369"/>
    </location>
</feature>
<dbReference type="PROSITE" id="PS50929">
    <property type="entry name" value="ABC_TM1F"/>
    <property type="match status" value="1"/>
</dbReference>
<dbReference type="PANTHER" id="PTHR43394">
    <property type="entry name" value="ATP-DEPENDENT PERMEASE MDL1, MITOCHONDRIAL"/>
    <property type="match status" value="1"/>
</dbReference>
<name>A0ABS2H2G1_9BACL</name>
<keyword evidence="3" id="KW-0547">Nucleotide-binding</keyword>
<feature type="transmembrane region" description="Helical" evidence="8">
    <location>
        <begin position="121"/>
        <end position="141"/>
    </location>
</feature>
<organism evidence="11 12">
    <name type="scientific">Paenibacillus rhizolycopersici</name>
    <dbReference type="NCBI Taxonomy" id="2780073"/>
    <lineage>
        <taxon>Bacteria</taxon>
        <taxon>Bacillati</taxon>
        <taxon>Bacillota</taxon>
        <taxon>Bacilli</taxon>
        <taxon>Bacillales</taxon>
        <taxon>Paenibacillaceae</taxon>
        <taxon>Paenibacillus</taxon>
    </lineage>
</organism>
<dbReference type="InterPro" id="IPR036640">
    <property type="entry name" value="ABC1_TM_sf"/>
</dbReference>
<dbReference type="InterPro" id="IPR003439">
    <property type="entry name" value="ABC_transporter-like_ATP-bd"/>
</dbReference>
<evidence type="ECO:0000313" key="11">
    <source>
        <dbReference type="EMBL" id="MBM6994543.1"/>
    </source>
</evidence>
<sequence>MPFKTFTEPFRHPYPKLGPSSQATQGGGARQDAPSATAAAPRRPGHGGGPGGGPGGVRPKVRAKNWSGTLGRIWSYLSAHKARLATVLLMVVFSSGLALLGPYLVGMAVDDYLESGGGRPWVMFLIGLTLVFAGSSLTSWLQNIWMIGIAQETVYRMRSELFAQLHRLPIPYYGKRQQGEIMSRLTNDMDNVSSTLNSSAIQIFSSVLTLVGTVAVMLYLSPLLTLLTFLVVPLMMAGMRWITKRTGPLYKRRQQDLGNLNGYIEETLSGQRIIKAFSQEQRVLQDFRERNGAIRSSSFWAQTISGFIPKLMNGLNNLSFAIVAGIGGVLAVQGSAGVTVGVIVVFVEYARQFTRPLNDLANQWNTLLSAIAGAERVFEVLDEEIEASDEEESVELSSVRGEVVFSDVYFSYEENGNEVGDTLEEISFTANPGETIALVGPTGAGKTTLIQLLSRFYEPSRGTITVDGRDIRTIRRDSLRSQMAFVLQESFLFQGTIRDNIRFGRLDATDAEVEEAAKLANAHSFIVRMPGGYDKVLGADGGGISQGQRQLLAIARAILADPSILVLDEATSSIDTVTEIKIQEGLQWLMQGRTSFVIAHRLNTIRQADKILVLKEGRLIEQGSHEELLRRHGFYHSLYHGALEGEGSDV</sequence>
<evidence type="ECO:0000256" key="3">
    <source>
        <dbReference type="ARBA" id="ARBA00022741"/>
    </source>
</evidence>
<dbReference type="PANTHER" id="PTHR43394:SF1">
    <property type="entry name" value="ATP-BINDING CASSETTE SUB-FAMILY B MEMBER 10, MITOCHONDRIAL"/>
    <property type="match status" value="1"/>
</dbReference>
<dbReference type="PROSITE" id="PS00211">
    <property type="entry name" value="ABC_TRANSPORTER_1"/>
    <property type="match status" value="1"/>
</dbReference>
<feature type="compositionally biased region" description="Low complexity" evidence="7">
    <location>
        <begin position="30"/>
        <end position="42"/>
    </location>
</feature>
<dbReference type="InterPro" id="IPR003593">
    <property type="entry name" value="AAA+_ATPase"/>
</dbReference>
<dbReference type="InterPro" id="IPR017871">
    <property type="entry name" value="ABC_transporter-like_CS"/>
</dbReference>
<evidence type="ECO:0000256" key="8">
    <source>
        <dbReference type="SAM" id="Phobius"/>
    </source>
</evidence>
<dbReference type="Gene3D" id="1.20.1560.10">
    <property type="entry name" value="ABC transporter type 1, transmembrane domain"/>
    <property type="match status" value="1"/>
</dbReference>
<feature type="region of interest" description="Disordered" evidence="7">
    <location>
        <begin position="1"/>
        <end position="61"/>
    </location>
</feature>
<dbReference type="InterPro" id="IPR027417">
    <property type="entry name" value="P-loop_NTPase"/>
</dbReference>
<keyword evidence="2 8" id="KW-0812">Transmembrane</keyword>
<feature type="compositionally biased region" description="Gly residues" evidence="7">
    <location>
        <begin position="46"/>
        <end position="56"/>
    </location>
</feature>
<gene>
    <name evidence="11" type="ORF">IM700_002575</name>
</gene>
<evidence type="ECO:0000259" key="10">
    <source>
        <dbReference type="PROSITE" id="PS50929"/>
    </source>
</evidence>
<protein>
    <submittedName>
        <fullName evidence="11">ABC transporter ATP-binding protein</fullName>
    </submittedName>
</protein>
<keyword evidence="6 8" id="KW-0472">Membrane</keyword>
<keyword evidence="12" id="KW-1185">Reference proteome</keyword>
<evidence type="ECO:0000259" key="9">
    <source>
        <dbReference type="PROSITE" id="PS50893"/>
    </source>
</evidence>
<dbReference type="InterPro" id="IPR011527">
    <property type="entry name" value="ABC1_TM_dom"/>
</dbReference>
<dbReference type="Pfam" id="PF00005">
    <property type="entry name" value="ABC_tran"/>
    <property type="match status" value="1"/>
</dbReference>
<feature type="transmembrane region" description="Helical" evidence="8">
    <location>
        <begin position="84"/>
        <end position="109"/>
    </location>
</feature>
<proteinExistence type="predicted"/>
<dbReference type="EMBL" id="JADCNN020000002">
    <property type="protein sequence ID" value="MBM6994543.1"/>
    <property type="molecule type" value="Genomic_DNA"/>
</dbReference>
<dbReference type="Gene3D" id="3.40.50.300">
    <property type="entry name" value="P-loop containing nucleotide triphosphate hydrolases"/>
    <property type="match status" value="1"/>
</dbReference>
<dbReference type="RefSeq" id="WP_193416682.1">
    <property type="nucleotide sequence ID" value="NZ_JADCNN020000002.1"/>
</dbReference>
<dbReference type="Proteomes" id="UP001516620">
    <property type="component" value="Unassembled WGS sequence"/>
</dbReference>
<comment type="caution">
    <text evidence="11">The sequence shown here is derived from an EMBL/GenBank/DDBJ whole genome shotgun (WGS) entry which is preliminary data.</text>
</comment>
<evidence type="ECO:0000256" key="6">
    <source>
        <dbReference type="ARBA" id="ARBA00023136"/>
    </source>
</evidence>
<feature type="transmembrane region" description="Helical" evidence="8">
    <location>
        <begin position="226"/>
        <end position="243"/>
    </location>
</feature>
<evidence type="ECO:0000256" key="5">
    <source>
        <dbReference type="ARBA" id="ARBA00022989"/>
    </source>
</evidence>
<comment type="subcellular location">
    <subcellularLocation>
        <location evidence="1">Cell membrane</location>
        <topology evidence="1">Multi-pass membrane protein</topology>
    </subcellularLocation>
</comment>
<feature type="domain" description="ABC transporter" evidence="9">
    <location>
        <begin position="403"/>
        <end position="641"/>
    </location>
</feature>
<dbReference type="PROSITE" id="PS50893">
    <property type="entry name" value="ABC_TRANSPORTER_2"/>
    <property type="match status" value="1"/>
</dbReference>
<feature type="transmembrane region" description="Helical" evidence="8">
    <location>
        <begin position="320"/>
        <end position="347"/>
    </location>
</feature>